<comment type="catalytic activity">
    <reaction evidence="1">
        <text>ATP + protein L-histidine = ADP + protein N-phospho-L-histidine.</text>
        <dbReference type="EC" id="2.7.13.3"/>
    </reaction>
</comment>
<dbReference type="InterPro" id="IPR050398">
    <property type="entry name" value="HssS/ArlS-like"/>
</dbReference>
<keyword evidence="10" id="KW-0067">ATP-binding</keyword>
<feature type="domain" description="Histidine kinase" evidence="18">
    <location>
        <begin position="236"/>
        <end position="451"/>
    </location>
</feature>
<dbReference type="Gene3D" id="3.30.565.10">
    <property type="entry name" value="Histidine kinase-like ATPase, C-terminal domain"/>
    <property type="match status" value="1"/>
</dbReference>
<dbReference type="SMART" id="SM00387">
    <property type="entry name" value="HATPase_c"/>
    <property type="match status" value="1"/>
</dbReference>
<gene>
    <name evidence="20" type="ORF">GC093_33750</name>
</gene>
<evidence type="ECO:0000256" key="14">
    <source>
        <dbReference type="ARBA" id="ARBA00023136"/>
    </source>
</evidence>
<dbReference type="Pfam" id="PF00672">
    <property type="entry name" value="HAMP"/>
    <property type="match status" value="1"/>
</dbReference>
<dbReference type="FunFam" id="3.30.565.10:FF:000006">
    <property type="entry name" value="Sensor histidine kinase WalK"/>
    <property type="match status" value="1"/>
</dbReference>
<dbReference type="InterPro" id="IPR036890">
    <property type="entry name" value="HATPase_C_sf"/>
</dbReference>
<dbReference type="InterPro" id="IPR036097">
    <property type="entry name" value="HisK_dim/P_sf"/>
</dbReference>
<keyword evidence="7 17" id="KW-0812">Transmembrane</keyword>
<evidence type="ECO:0000259" key="19">
    <source>
        <dbReference type="PROSITE" id="PS50885"/>
    </source>
</evidence>
<feature type="transmembrane region" description="Helical" evidence="17">
    <location>
        <begin position="155"/>
        <end position="178"/>
    </location>
</feature>
<evidence type="ECO:0000256" key="13">
    <source>
        <dbReference type="ARBA" id="ARBA00023026"/>
    </source>
</evidence>
<dbReference type="InterPro" id="IPR003661">
    <property type="entry name" value="HisK_dim/P_dom"/>
</dbReference>
<dbReference type="InterPro" id="IPR003660">
    <property type="entry name" value="HAMP_dom"/>
</dbReference>
<dbReference type="SUPFAM" id="SSF47384">
    <property type="entry name" value="Homodimeric domain of signal transducing histidine kinase"/>
    <property type="match status" value="1"/>
</dbReference>
<protein>
    <recommendedName>
        <fullName evidence="16">Heme sensor protein HssS</fullName>
        <ecNumber evidence="3">2.7.13.3</ecNumber>
    </recommendedName>
</protein>
<evidence type="ECO:0000256" key="9">
    <source>
        <dbReference type="ARBA" id="ARBA00022777"/>
    </source>
</evidence>
<dbReference type="SUPFAM" id="SSF158472">
    <property type="entry name" value="HAMP domain-like"/>
    <property type="match status" value="1"/>
</dbReference>
<feature type="transmembrane region" description="Helical" evidence="17">
    <location>
        <begin position="6"/>
        <end position="32"/>
    </location>
</feature>
<keyword evidence="12" id="KW-0902">Two-component regulatory system</keyword>
<evidence type="ECO:0000259" key="18">
    <source>
        <dbReference type="PROSITE" id="PS50109"/>
    </source>
</evidence>
<dbReference type="Pfam" id="PF00512">
    <property type="entry name" value="HisKA"/>
    <property type="match status" value="1"/>
</dbReference>
<dbReference type="SUPFAM" id="SSF55874">
    <property type="entry name" value="ATPase domain of HSP90 chaperone/DNA topoisomerase II/histidine kinase"/>
    <property type="match status" value="1"/>
</dbReference>
<dbReference type="CDD" id="cd00082">
    <property type="entry name" value="HisKA"/>
    <property type="match status" value="1"/>
</dbReference>
<name>A0A972H0V0_9BACL</name>
<evidence type="ECO:0000313" key="21">
    <source>
        <dbReference type="Proteomes" id="UP000641588"/>
    </source>
</evidence>
<evidence type="ECO:0000256" key="5">
    <source>
        <dbReference type="ARBA" id="ARBA00022553"/>
    </source>
</evidence>
<dbReference type="Pfam" id="PF02518">
    <property type="entry name" value="HATPase_c"/>
    <property type="match status" value="1"/>
</dbReference>
<proteinExistence type="predicted"/>
<dbReference type="EC" id="2.7.13.3" evidence="3"/>
<dbReference type="CDD" id="cd06225">
    <property type="entry name" value="HAMP"/>
    <property type="match status" value="1"/>
</dbReference>
<comment type="function">
    <text evidence="15">Member of the two-component regulatory system HssS/HssR involved in intracellular heme homeostasis and tempering of staphylococcal virulence. HssS functions as a heme sensor histidine kinase which is autophosphorylated at a histidine residue and transfers its phosphate group to an aspartate residue of HssR. HssR/HssS activates the expression of hrtAB, an efflux pump, in response to extracellular heme, hemin, hemoglobin or blood.</text>
</comment>
<dbReference type="PANTHER" id="PTHR45528:SF11">
    <property type="entry name" value="HISTIDINE KINASE"/>
    <property type="match status" value="1"/>
</dbReference>
<dbReference type="SMART" id="SM00304">
    <property type="entry name" value="HAMP"/>
    <property type="match status" value="1"/>
</dbReference>
<evidence type="ECO:0000256" key="3">
    <source>
        <dbReference type="ARBA" id="ARBA00012438"/>
    </source>
</evidence>
<organism evidence="20 21">
    <name type="scientific">Paenibacillus foliorum</name>
    <dbReference type="NCBI Taxonomy" id="2654974"/>
    <lineage>
        <taxon>Bacteria</taxon>
        <taxon>Bacillati</taxon>
        <taxon>Bacillota</taxon>
        <taxon>Bacilli</taxon>
        <taxon>Bacillales</taxon>
        <taxon>Paenibacillaceae</taxon>
        <taxon>Paenibacillus</taxon>
    </lineage>
</organism>
<evidence type="ECO:0000256" key="11">
    <source>
        <dbReference type="ARBA" id="ARBA00022989"/>
    </source>
</evidence>
<evidence type="ECO:0000256" key="16">
    <source>
        <dbReference type="ARBA" id="ARBA00040841"/>
    </source>
</evidence>
<dbReference type="InterPro" id="IPR003594">
    <property type="entry name" value="HATPase_dom"/>
</dbReference>
<dbReference type="RefSeq" id="WP_171656402.1">
    <property type="nucleotide sequence ID" value="NZ_WHOD01000128.1"/>
</dbReference>
<dbReference type="PROSITE" id="PS50109">
    <property type="entry name" value="HIS_KIN"/>
    <property type="match status" value="1"/>
</dbReference>
<dbReference type="GO" id="GO:0005886">
    <property type="term" value="C:plasma membrane"/>
    <property type="evidence" value="ECO:0007669"/>
    <property type="project" value="UniProtKB-SubCell"/>
</dbReference>
<evidence type="ECO:0000256" key="4">
    <source>
        <dbReference type="ARBA" id="ARBA00022475"/>
    </source>
</evidence>
<keyword evidence="13" id="KW-0843">Virulence</keyword>
<dbReference type="AlphaFoldDB" id="A0A972H0V0"/>
<dbReference type="InterPro" id="IPR005467">
    <property type="entry name" value="His_kinase_dom"/>
</dbReference>
<dbReference type="GO" id="GO:0000155">
    <property type="term" value="F:phosphorelay sensor kinase activity"/>
    <property type="evidence" value="ECO:0007669"/>
    <property type="project" value="InterPro"/>
</dbReference>
<keyword evidence="6" id="KW-0808">Transferase</keyword>
<feature type="domain" description="HAMP" evidence="19">
    <location>
        <begin position="175"/>
        <end position="228"/>
    </location>
</feature>
<accession>A0A972H0V0</accession>
<comment type="caution">
    <text evidence="20">The sequence shown here is derived from an EMBL/GenBank/DDBJ whole genome shotgun (WGS) entry which is preliminary data.</text>
</comment>
<dbReference type="InterPro" id="IPR004358">
    <property type="entry name" value="Sig_transdc_His_kin-like_C"/>
</dbReference>
<keyword evidence="11 17" id="KW-1133">Transmembrane helix</keyword>
<keyword evidence="4" id="KW-1003">Cell membrane</keyword>
<dbReference type="GO" id="GO:0005524">
    <property type="term" value="F:ATP binding"/>
    <property type="evidence" value="ECO:0007669"/>
    <property type="project" value="UniProtKB-KW"/>
</dbReference>
<dbReference type="EMBL" id="WHOD01000128">
    <property type="protein sequence ID" value="NOU98159.1"/>
    <property type="molecule type" value="Genomic_DNA"/>
</dbReference>
<dbReference type="PANTHER" id="PTHR45528">
    <property type="entry name" value="SENSOR HISTIDINE KINASE CPXA"/>
    <property type="match status" value="1"/>
</dbReference>
<keyword evidence="9" id="KW-0418">Kinase</keyword>
<evidence type="ECO:0000256" key="10">
    <source>
        <dbReference type="ARBA" id="ARBA00022840"/>
    </source>
</evidence>
<keyword evidence="14 17" id="KW-0472">Membrane</keyword>
<dbReference type="Gene3D" id="1.10.287.130">
    <property type="match status" value="1"/>
</dbReference>
<comment type="subcellular location">
    <subcellularLocation>
        <location evidence="2">Cell membrane</location>
        <topology evidence="2">Multi-pass membrane protein</topology>
    </subcellularLocation>
</comment>
<sequence>MIRSLYMRVALTFLASVFLGLICAFFVTNYWFRDTFEMELQDELQNTVQDLVETFQQMNDADLDSYLNNRHWLKNFYVTLYDSMNNKREYGLKRQERFEIEDQDVEQVLKGEIARHSGEPRGQYVGYPFTVNGQKHAVFIQAGIRKEGDNFRNIILTNLAITLVSGSLFVLIAARYLVRPLKGMTLATRRISKGDFNVSFGWHKRKDELGELARSFNHMAAELKQLEQMRQDFVSSVSHEIQSPLTSITGFTKLIRSRQMPEEERNQYLDIIQTESERLSRLSENLLKLASLESEHHPYHPTTYRLDEQIRRIIVAQEPLWLAKEVELDLTLPPVIISADEDQLSQVWINLLTNAAKFSSQGGLIQVELLPQVDRVQVSIRDYGIGISQGELNHIFDKFYKADRSRHREAGGSGLGLAIVHKIIDLHGGSITVQSEPGKGSQFLVTLPSVAAK</sequence>
<dbReference type="PROSITE" id="PS50885">
    <property type="entry name" value="HAMP"/>
    <property type="match status" value="1"/>
</dbReference>
<keyword evidence="21" id="KW-1185">Reference proteome</keyword>
<dbReference type="PRINTS" id="PR00344">
    <property type="entry name" value="BCTRLSENSOR"/>
</dbReference>
<keyword evidence="5" id="KW-0597">Phosphoprotein</keyword>
<evidence type="ECO:0000256" key="8">
    <source>
        <dbReference type="ARBA" id="ARBA00022741"/>
    </source>
</evidence>
<dbReference type="SMART" id="SM00388">
    <property type="entry name" value="HisKA"/>
    <property type="match status" value="1"/>
</dbReference>
<evidence type="ECO:0000256" key="17">
    <source>
        <dbReference type="SAM" id="Phobius"/>
    </source>
</evidence>
<evidence type="ECO:0000256" key="1">
    <source>
        <dbReference type="ARBA" id="ARBA00000085"/>
    </source>
</evidence>
<evidence type="ECO:0000256" key="7">
    <source>
        <dbReference type="ARBA" id="ARBA00022692"/>
    </source>
</evidence>
<evidence type="ECO:0000256" key="2">
    <source>
        <dbReference type="ARBA" id="ARBA00004651"/>
    </source>
</evidence>
<dbReference type="CDD" id="cd00075">
    <property type="entry name" value="HATPase"/>
    <property type="match status" value="1"/>
</dbReference>
<reference evidence="20" key="1">
    <citation type="submission" date="2019-10" db="EMBL/GenBank/DDBJ databases">
        <title>Description of Paenibacillus glebae sp. nov.</title>
        <authorList>
            <person name="Carlier A."/>
            <person name="Qi S."/>
        </authorList>
    </citation>
    <scope>NUCLEOTIDE SEQUENCE</scope>
    <source>
        <strain evidence="20">LMG 31456</strain>
    </source>
</reference>
<keyword evidence="8" id="KW-0547">Nucleotide-binding</keyword>
<dbReference type="FunFam" id="1.10.287.130:FF:000001">
    <property type="entry name" value="Two-component sensor histidine kinase"/>
    <property type="match status" value="1"/>
</dbReference>
<evidence type="ECO:0000256" key="6">
    <source>
        <dbReference type="ARBA" id="ARBA00022679"/>
    </source>
</evidence>
<evidence type="ECO:0000313" key="20">
    <source>
        <dbReference type="EMBL" id="NOU98159.1"/>
    </source>
</evidence>
<dbReference type="Proteomes" id="UP000641588">
    <property type="component" value="Unassembled WGS sequence"/>
</dbReference>
<dbReference type="Gene3D" id="6.10.340.10">
    <property type="match status" value="1"/>
</dbReference>
<evidence type="ECO:0000256" key="12">
    <source>
        <dbReference type="ARBA" id="ARBA00023012"/>
    </source>
</evidence>
<evidence type="ECO:0000256" key="15">
    <source>
        <dbReference type="ARBA" id="ARBA00037219"/>
    </source>
</evidence>